<feature type="signal peptide" evidence="1">
    <location>
        <begin position="1"/>
        <end position="25"/>
    </location>
</feature>
<organism evidence="2 3">
    <name type="scientific">Albimonas pacifica</name>
    <dbReference type="NCBI Taxonomy" id="1114924"/>
    <lineage>
        <taxon>Bacteria</taxon>
        <taxon>Pseudomonadati</taxon>
        <taxon>Pseudomonadota</taxon>
        <taxon>Alphaproteobacteria</taxon>
        <taxon>Rhodobacterales</taxon>
        <taxon>Paracoccaceae</taxon>
        <taxon>Albimonas</taxon>
    </lineage>
</organism>
<evidence type="ECO:0000313" key="2">
    <source>
        <dbReference type="EMBL" id="SFI49395.1"/>
    </source>
</evidence>
<dbReference type="RefSeq" id="WP_092861131.1">
    <property type="nucleotide sequence ID" value="NZ_FOQH01000007.1"/>
</dbReference>
<dbReference type="EMBL" id="FOQH01000007">
    <property type="protein sequence ID" value="SFI49395.1"/>
    <property type="molecule type" value="Genomic_DNA"/>
</dbReference>
<dbReference type="OrthoDB" id="19542at2"/>
<dbReference type="AlphaFoldDB" id="A0A1I3IN23"/>
<accession>A0A1I3IN23</accession>
<feature type="chain" id="PRO_5011509993" evidence="1">
    <location>
        <begin position="26"/>
        <end position="821"/>
    </location>
</feature>
<proteinExistence type="predicted"/>
<evidence type="ECO:0000256" key="1">
    <source>
        <dbReference type="SAM" id="SignalP"/>
    </source>
</evidence>
<dbReference type="Proteomes" id="UP000199377">
    <property type="component" value="Unassembled WGS sequence"/>
</dbReference>
<keyword evidence="3" id="KW-1185">Reference proteome</keyword>
<keyword evidence="1" id="KW-0732">Signal</keyword>
<protein>
    <submittedName>
        <fullName evidence="2">Exopolysaccharide biosynthesis protein YbjH</fullName>
    </submittedName>
</protein>
<reference evidence="2 3" key="1">
    <citation type="submission" date="2016-10" db="EMBL/GenBank/DDBJ databases">
        <authorList>
            <person name="de Groot N.N."/>
        </authorList>
    </citation>
    <scope>NUCLEOTIDE SEQUENCE [LARGE SCALE GENOMIC DNA]</scope>
    <source>
        <strain evidence="2 3">CGMCC 1.11030</strain>
    </source>
</reference>
<name>A0A1I3IN23_9RHOB</name>
<sequence length="821" mass="90014">MISASASCRRRIAFCVVIAAAVAPAGRTLSQEPPPPRLETRNLYGMTGLIDMPSARVQPDAELGVTTSYFGGFMRNTLTFQVLPRVEAAFRYSIIEDFFVGDDLFDRSFDIKVLLSDETRYFPAVAIGLRDFLGTGVYSSEYIVGTKEVLPGLQITGGLGWGRLAGTGNFVNPLGYFSNRFKDRDTRDLGTGNVNIGQFFRGPDMGGFAGVEWRPQFLDGLSLKAEYSTDAYLQEQVNGDFDPKIPFNFGAEYRFNDWFSLGAYAMYGSEVGVRASIGINPTRVTGPRDVEAGPTPMSVRPPIDSRVSAELGPVIERVGPGPATGSDAGFEASLLAGATEGARWAQAPTRLAPGAECPVEEALDVDAELGVVDGVTFLDRSGAPLCSVLLRETGRRYLDGKRTLVGAYDTAWADQPGTRTALADALAQAMDGERVTLRSADIQATRAHVEVENPYFNASPQAIGRTARAMANTLPPSVEDFEITLVEDDLPTTTVLLRRARLEAAVETPDAERTSWVDAEVLSALPVEGSFLPDYEPDRHPEFSWFLSPALPVNLFDPDNPLRADLQLVAGAQLTVARGLSTSASVSKSLINGFDDITRESDSVLPRVRSEFAKYLQQGDPGIDRLTGDYLFKVSPETYGRISVGYLERMFGGVSTEVLWKPSEQDWGLGLELNYVAQRDFDMLFGFQDYDVATGHASVYWDTGWHGMEVQVDAGRYLAGDWGATFGLSRRFANGWEIGGFFTLTDVPFDEYGEGSFDKGIRLTIPFAWGLPYETRSTLDMNIRPLTRDGGARLNVANRLYPIVQEVDRGDLRADWGHFWR</sequence>
<dbReference type="STRING" id="1114924.SAMN05216258_107146"/>
<evidence type="ECO:0000313" key="3">
    <source>
        <dbReference type="Proteomes" id="UP000199377"/>
    </source>
</evidence>
<dbReference type="Pfam" id="PF06082">
    <property type="entry name" value="YjbH"/>
    <property type="match status" value="1"/>
</dbReference>
<gene>
    <name evidence="2" type="ORF">SAMN05216258_107146</name>
</gene>
<dbReference type="InterPro" id="IPR010344">
    <property type="entry name" value="YbjH"/>
</dbReference>